<dbReference type="GO" id="GO:0031499">
    <property type="term" value="C:TRAMP complex"/>
    <property type="evidence" value="ECO:0007669"/>
    <property type="project" value="TreeGrafter"/>
</dbReference>
<feature type="compositionally biased region" description="Polar residues" evidence="8">
    <location>
        <begin position="107"/>
        <end position="124"/>
    </location>
</feature>
<feature type="compositionally biased region" description="Pro residues" evidence="8">
    <location>
        <begin position="617"/>
        <end position="628"/>
    </location>
</feature>
<evidence type="ECO:0000256" key="2">
    <source>
        <dbReference type="ARBA" id="ARBA00022723"/>
    </source>
</evidence>
<feature type="domain" description="CCHC-type" evidence="9">
    <location>
        <begin position="496"/>
        <end position="509"/>
    </location>
</feature>
<evidence type="ECO:0000259" key="9">
    <source>
        <dbReference type="PROSITE" id="PS50158"/>
    </source>
</evidence>
<dbReference type="InterPro" id="IPR001878">
    <property type="entry name" value="Znf_CCHC"/>
</dbReference>
<dbReference type="PANTHER" id="PTHR46543">
    <property type="entry name" value="ZINC FINGER CCHC DOMAIN-CONTAINING PROTEIN 7"/>
    <property type="match status" value="1"/>
</dbReference>
<dbReference type="InterPro" id="IPR036875">
    <property type="entry name" value="Znf_CCHC_sf"/>
</dbReference>
<dbReference type="SMART" id="SM00343">
    <property type="entry name" value="ZnF_C2HC"/>
    <property type="match status" value="5"/>
</dbReference>
<dbReference type="Proteomes" id="UP000015441">
    <property type="component" value="Unassembled WGS sequence"/>
</dbReference>
<feature type="region of interest" description="Disordered" evidence="8">
    <location>
        <begin position="316"/>
        <end position="335"/>
    </location>
</feature>
<keyword evidence="3" id="KW-0677">Repeat</keyword>
<dbReference type="InterPro" id="IPR051644">
    <property type="entry name" value="TRAMP_AT-DNA-binding"/>
</dbReference>
<dbReference type="GO" id="GO:0071031">
    <property type="term" value="P:nuclear mRNA surveillance of mRNA 3'-end processing"/>
    <property type="evidence" value="ECO:0007669"/>
    <property type="project" value="TreeGrafter"/>
</dbReference>
<keyword evidence="5" id="KW-0862">Zinc</keyword>
<proteinExistence type="predicted"/>
<protein>
    <submittedName>
        <fullName evidence="10">Air1p/zinc knuckle domain-containing protein</fullName>
    </submittedName>
</protein>
<evidence type="ECO:0000256" key="6">
    <source>
        <dbReference type="ARBA" id="ARBA00023242"/>
    </source>
</evidence>
<dbReference type="AlphaFoldDB" id="N1JAK7"/>
<feature type="compositionally biased region" description="Polar residues" evidence="8">
    <location>
        <begin position="318"/>
        <end position="327"/>
    </location>
</feature>
<dbReference type="Gene3D" id="4.10.60.10">
    <property type="entry name" value="Zinc finger, CCHC-type"/>
    <property type="match status" value="1"/>
</dbReference>
<comment type="caution">
    <text evidence="10">The sequence shown here is derived from an EMBL/GenBank/DDBJ whole genome shotgun (WGS) entry which is preliminary data.</text>
</comment>
<dbReference type="GO" id="GO:0071038">
    <property type="term" value="P:TRAMP-dependent tRNA surveillance pathway"/>
    <property type="evidence" value="ECO:0007669"/>
    <property type="project" value="TreeGrafter"/>
</dbReference>
<evidence type="ECO:0000313" key="10">
    <source>
        <dbReference type="EMBL" id="CCU74952.1"/>
    </source>
</evidence>
<dbReference type="GO" id="GO:0071036">
    <property type="term" value="P:nuclear polyadenylation-dependent snoRNA catabolic process"/>
    <property type="evidence" value="ECO:0007669"/>
    <property type="project" value="TreeGrafter"/>
</dbReference>
<evidence type="ECO:0000256" key="1">
    <source>
        <dbReference type="ARBA" id="ARBA00004123"/>
    </source>
</evidence>
<comment type="subcellular location">
    <subcellularLocation>
        <location evidence="1">Nucleus</location>
    </subcellularLocation>
</comment>
<dbReference type="PROSITE" id="PS50158">
    <property type="entry name" value="ZF_CCHC"/>
    <property type="match status" value="2"/>
</dbReference>
<dbReference type="HOGENOM" id="CLU_403837_0_0_1"/>
<feature type="region of interest" description="Disordered" evidence="8">
    <location>
        <begin position="1"/>
        <end position="147"/>
    </location>
</feature>
<feature type="compositionally biased region" description="Polar residues" evidence="8">
    <location>
        <begin position="67"/>
        <end position="77"/>
    </location>
</feature>
<dbReference type="GO" id="GO:0071039">
    <property type="term" value="P:nuclear polyadenylation-dependent CUT catabolic process"/>
    <property type="evidence" value="ECO:0007669"/>
    <property type="project" value="TreeGrafter"/>
</dbReference>
<dbReference type="PANTHER" id="PTHR46543:SF1">
    <property type="entry name" value="ZINC FINGER CCHC DOMAIN-CONTAINING PROTEIN 7"/>
    <property type="match status" value="1"/>
</dbReference>
<feature type="compositionally biased region" description="Polar residues" evidence="8">
    <location>
        <begin position="8"/>
        <end position="20"/>
    </location>
</feature>
<name>N1JAK7_BLUG1</name>
<dbReference type="STRING" id="546991.N1JAK7"/>
<dbReference type="InParanoid" id="N1JAK7"/>
<feature type="compositionally biased region" description="Basic and acidic residues" evidence="8">
    <location>
        <begin position="125"/>
        <end position="137"/>
    </location>
</feature>
<keyword evidence="6" id="KW-0539">Nucleus</keyword>
<dbReference type="EMBL" id="CAUH01000745">
    <property type="protein sequence ID" value="CCU74952.1"/>
    <property type="molecule type" value="Genomic_DNA"/>
</dbReference>
<accession>N1JAK7</accession>
<gene>
    <name evidence="10" type="ORF">BGHDH14_bgh06270</name>
</gene>
<feature type="compositionally biased region" description="Low complexity" evidence="8">
    <location>
        <begin position="21"/>
        <end position="59"/>
    </location>
</feature>
<feature type="region of interest" description="Disordered" evidence="8">
    <location>
        <begin position="610"/>
        <end position="681"/>
    </location>
</feature>
<sequence length="681" mass="75833">MNPVTEDVGSNGNHPASIKQTKTTTNVSNVNNREALEESAPTSSSTPSSRPTRLPSAASNNLPKKPQNYQASPNSTAGLGPVVDFKSGGKNGHPDQNQTILERDLESTQPTNKSTSTLTDSASKTSKEGKKDLKNKVPDPNVRRSGRLASVQISYRELKQKRIKVSKGKESEIANQKLIRTTAEVDAILSKVGKWPLPPENILTTKKIMRGETFYAKEPKWPAETSSKYRCPQDISREGMPCKASDFSYRMFIPIFLMENQDKIEKLTAKEVASAFRMCVTTFYSHIHWVHKKMFRTVYGGETIVEEAKAQIKKSLAHQDQATTTPNPLKRNYDSSGIDSEPAVVADQVSNYDNSKKVAKVSEKSELRAPNSETEVFDDEALSRYFPSCQGFTQRPCLGCAKTDHQWSNCPSRSCSKCGQGHSLSCCPETRRCERCRERGHKVSECPEKLSLPAFEIVCDLCGGTGHIETDCHYIWRTFQPRPKDIFKVQSIKASCYCCGASGHYGSECGLNRHLTLSGAVTWSLANLNTYVDSNSQKRALGFNIKGKALNPYISDDDSDNGRSFIRPKIKVLERGLERGNIRFVPVSNDSYRSGLVRDRDVAIMQSDVYQRDHGPPRGPRFQPPPYSRPYHPIEPVNPRYTEWYPPAPLSPQEILPPTMRGSQSVGRARGSKSNGDKLGR</sequence>
<evidence type="ECO:0000256" key="8">
    <source>
        <dbReference type="SAM" id="MobiDB-lite"/>
    </source>
</evidence>
<organism evidence="10 11">
    <name type="scientific">Blumeria graminis f. sp. hordei (strain DH14)</name>
    <name type="common">Barley powdery mildew</name>
    <name type="synonym">Oidium monilioides f. sp. hordei</name>
    <dbReference type="NCBI Taxonomy" id="546991"/>
    <lineage>
        <taxon>Eukaryota</taxon>
        <taxon>Fungi</taxon>
        <taxon>Dikarya</taxon>
        <taxon>Ascomycota</taxon>
        <taxon>Pezizomycotina</taxon>
        <taxon>Leotiomycetes</taxon>
        <taxon>Erysiphales</taxon>
        <taxon>Erysiphaceae</taxon>
        <taxon>Blumeria</taxon>
        <taxon>Blumeria hordei</taxon>
    </lineage>
</organism>
<dbReference type="GO" id="GO:0071035">
    <property type="term" value="P:nuclear polyadenylation-dependent rRNA catabolic process"/>
    <property type="evidence" value="ECO:0007669"/>
    <property type="project" value="TreeGrafter"/>
</dbReference>
<dbReference type="SUPFAM" id="SSF57756">
    <property type="entry name" value="Retrovirus zinc finger-like domains"/>
    <property type="match status" value="1"/>
</dbReference>
<keyword evidence="11" id="KW-1185">Reference proteome</keyword>
<dbReference type="GO" id="GO:0003723">
    <property type="term" value="F:RNA binding"/>
    <property type="evidence" value="ECO:0007669"/>
    <property type="project" value="TreeGrafter"/>
</dbReference>
<dbReference type="GO" id="GO:0008270">
    <property type="term" value="F:zinc ion binding"/>
    <property type="evidence" value="ECO:0007669"/>
    <property type="project" value="UniProtKB-KW"/>
</dbReference>
<evidence type="ECO:0000313" key="11">
    <source>
        <dbReference type="Proteomes" id="UP000015441"/>
    </source>
</evidence>
<dbReference type="OrthoDB" id="7608935at2759"/>
<keyword evidence="2" id="KW-0479">Metal-binding</keyword>
<dbReference type="GO" id="GO:0071037">
    <property type="term" value="P:nuclear polyadenylation-dependent snRNA catabolic process"/>
    <property type="evidence" value="ECO:0007669"/>
    <property type="project" value="TreeGrafter"/>
</dbReference>
<evidence type="ECO:0000256" key="5">
    <source>
        <dbReference type="ARBA" id="ARBA00022833"/>
    </source>
</evidence>
<reference evidence="10 11" key="1">
    <citation type="journal article" date="2010" name="Science">
        <title>Genome expansion and gene loss in powdery mildew fungi reveal tradeoffs in extreme parasitism.</title>
        <authorList>
            <person name="Spanu P.D."/>
            <person name="Abbott J.C."/>
            <person name="Amselem J."/>
            <person name="Burgis T.A."/>
            <person name="Soanes D.M."/>
            <person name="Stueber K."/>
            <person name="Ver Loren van Themaat E."/>
            <person name="Brown J.K.M."/>
            <person name="Butcher S.A."/>
            <person name="Gurr S.J."/>
            <person name="Lebrun M.-H."/>
            <person name="Ridout C.J."/>
            <person name="Schulze-Lefert P."/>
            <person name="Talbot N.J."/>
            <person name="Ahmadinejad N."/>
            <person name="Ametz C."/>
            <person name="Barton G.R."/>
            <person name="Benjdia M."/>
            <person name="Bidzinski P."/>
            <person name="Bindschedler L.V."/>
            <person name="Both M."/>
            <person name="Brewer M.T."/>
            <person name="Cadle-Davidson L."/>
            <person name="Cadle-Davidson M.M."/>
            <person name="Collemare J."/>
            <person name="Cramer R."/>
            <person name="Frenkel O."/>
            <person name="Godfrey D."/>
            <person name="Harriman J."/>
            <person name="Hoede C."/>
            <person name="King B.C."/>
            <person name="Klages S."/>
            <person name="Kleemann J."/>
            <person name="Knoll D."/>
            <person name="Koti P.S."/>
            <person name="Kreplak J."/>
            <person name="Lopez-Ruiz F.J."/>
            <person name="Lu X."/>
            <person name="Maekawa T."/>
            <person name="Mahanil S."/>
            <person name="Micali C."/>
            <person name="Milgroom M.G."/>
            <person name="Montana G."/>
            <person name="Noir S."/>
            <person name="O'Connell R.J."/>
            <person name="Oberhaensli S."/>
            <person name="Parlange F."/>
            <person name="Pedersen C."/>
            <person name="Quesneville H."/>
            <person name="Reinhardt R."/>
            <person name="Rott M."/>
            <person name="Sacristan S."/>
            <person name="Schmidt S.M."/>
            <person name="Schoen M."/>
            <person name="Skamnioti P."/>
            <person name="Sommer H."/>
            <person name="Stephens A."/>
            <person name="Takahara H."/>
            <person name="Thordal-Christensen H."/>
            <person name="Vigouroux M."/>
            <person name="Wessling R."/>
            <person name="Wicker T."/>
            <person name="Panstruga R."/>
        </authorList>
    </citation>
    <scope>NUCLEOTIDE SEQUENCE [LARGE SCALE GENOMIC DNA]</scope>
    <source>
        <strain evidence="10">DH14</strain>
    </source>
</reference>
<evidence type="ECO:0000256" key="7">
    <source>
        <dbReference type="PROSITE-ProRule" id="PRU00047"/>
    </source>
</evidence>
<keyword evidence="4 7" id="KW-0863">Zinc-finger</keyword>
<evidence type="ECO:0000256" key="4">
    <source>
        <dbReference type="ARBA" id="ARBA00022771"/>
    </source>
</evidence>
<evidence type="ECO:0000256" key="3">
    <source>
        <dbReference type="ARBA" id="ARBA00022737"/>
    </source>
</evidence>
<dbReference type="eggNOG" id="KOG4400">
    <property type="taxonomic scope" value="Eukaryota"/>
</dbReference>
<feature type="domain" description="CCHC-type" evidence="9">
    <location>
        <begin position="431"/>
        <end position="448"/>
    </location>
</feature>